<evidence type="ECO:0000313" key="3">
    <source>
        <dbReference type="EMBL" id="KAA3765852.1"/>
    </source>
</evidence>
<evidence type="ECO:0000256" key="1">
    <source>
        <dbReference type="SAM" id="SignalP"/>
    </source>
</evidence>
<dbReference type="Pfam" id="PF18911">
    <property type="entry name" value="PKD_4"/>
    <property type="match status" value="1"/>
</dbReference>
<dbReference type="Gene3D" id="2.60.40.10">
    <property type="entry name" value="Immunoglobulins"/>
    <property type="match status" value="1"/>
</dbReference>
<accession>A0A7J4XJB4</accession>
<comment type="caution">
    <text evidence="3">The sequence shown here is derived from an EMBL/GenBank/DDBJ whole genome shotgun (WGS) entry which is preliminary data.</text>
</comment>
<dbReference type="GeneID" id="93115446"/>
<dbReference type="InterPro" id="IPR013783">
    <property type="entry name" value="Ig-like_fold"/>
</dbReference>
<feature type="chain" id="PRO_5029717010" evidence="1">
    <location>
        <begin position="19"/>
        <end position="552"/>
    </location>
</feature>
<dbReference type="InterPro" id="IPR022409">
    <property type="entry name" value="PKD/Chitinase_dom"/>
</dbReference>
<dbReference type="SMART" id="SM00089">
    <property type="entry name" value="PKD"/>
    <property type="match status" value="1"/>
</dbReference>
<keyword evidence="1" id="KW-0732">Signal</keyword>
<gene>
    <name evidence="3" type="ORF">F3F73_09850</name>
</gene>
<dbReference type="PROSITE" id="PS50093">
    <property type="entry name" value="PKD"/>
    <property type="match status" value="1"/>
</dbReference>
<protein>
    <submittedName>
        <fullName evidence="3">PKD domain-containing protein</fullName>
    </submittedName>
</protein>
<feature type="signal peptide" evidence="1">
    <location>
        <begin position="1"/>
        <end position="18"/>
    </location>
</feature>
<sequence length="552" mass="61663">MRHLKYILILAFSFICYACVENDPDIETFPSDDVNFKYEVIGDYKIDYLVGSQIQFTNTSVVKGACTWDFGDGTPVSNEENPIHKYEVAGNYNVSLTVENGGKRVNKIFISDIFPTVSMGEIDGICEVNKTFVELSVDLPNPDNKTVEYEWVFPEGTVDENMNPLSTSNKENPGKMKFLNVGSQKVVLKVRLGGRALQEGVIKIPVGYTEEVKTLYYAVKKGNLHALKLIRDVPENIKVYPFDLGVKSGQHPFNILFSDSLLYVLDAGKQIGYIDDVDENLGDGKISVISRDGSTVETMMTNNQGTAFNDPHFGYINESQQMLYYSDRNTGIRRLALTERNLQMDITNDKYAYFVQNTSLGYYDKGFGWGAMNTSFTRLNDGTWWWPKTYNNLGIFRFKDSDIGGSDIPASGITAGGLFIKSLAIDEQRQMVFFAVREGATSGIYAIPMADIPNESAGEAPLQNKIKDYLVQELVSDSEGSTSEYVDICQMVLDPEDGSVYFGFRADPSSSVRSGLMRCFYDSETSAYKVETVLEGVEIYGVAINNKKSKLF</sequence>
<dbReference type="Proteomes" id="UP000422221">
    <property type="component" value="Unassembled WGS sequence"/>
</dbReference>
<dbReference type="RefSeq" id="WP_005926930.1">
    <property type="nucleotide sequence ID" value="NZ_CABKSE010000001.1"/>
</dbReference>
<dbReference type="EMBL" id="VWMK01000008">
    <property type="protein sequence ID" value="KAA3765852.1"/>
    <property type="molecule type" value="Genomic_DNA"/>
</dbReference>
<dbReference type="SUPFAM" id="SSF49299">
    <property type="entry name" value="PKD domain"/>
    <property type="match status" value="1"/>
</dbReference>
<dbReference type="InterPro" id="IPR035986">
    <property type="entry name" value="PKD_dom_sf"/>
</dbReference>
<evidence type="ECO:0000313" key="4">
    <source>
        <dbReference type="Proteomes" id="UP000422221"/>
    </source>
</evidence>
<name>A0A7J4XJB4_9BACE</name>
<feature type="domain" description="PKD" evidence="2">
    <location>
        <begin position="67"/>
        <end position="100"/>
    </location>
</feature>
<evidence type="ECO:0000259" key="2">
    <source>
        <dbReference type="PROSITE" id="PS50093"/>
    </source>
</evidence>
<proteinExistence type="predicted"/>
<dbReference type="AlphaFoldDB" id="A0A7J4XJB4"/>
<dbReference type="CDD" id="cd00146">
    <property type="entry name" value="PKD"/>
    <property type="match status" value="1"/>
</dbReference>
<dbReference type="InterPro" id="IPR000601">
    <property type="entry name" value="PKD_dom"/>
</dbReference>
<organism evidence="3 4">
    <name type="scientific">Bacteroides salyersiae</name>
    <dbReference type="NCBI Taxonomy" id="291644"/>
    <lineage>
        <taxon>Bacteria</taxon>
        <taxon>Pseudomonadati</taxon>
        <taxon>Bacteroidota</taxon>
        <taxon>Bacteroidia</taxon>
        <taxon>Bacteroidales</taxon>
        <taxon>Bacteroidaceae</taxon>
        <taxon>Bacteroides</taxon>
    </lineage>
</organism>
<reference evidence="3 4" key="1">
    <citation type="journal article" date="2019" name="Nat. Med.">
        <title>A library of human gut bacterial isolates paired with longitudinal multiomics data enables mechanistic microbiome research.</title>
        <authorList>
            <person name="Poyet M."/>
            <person name="Groussin M."/>
            <person name="Gibbons S.M."/>
            <person name="Avila-Pacheco J."/>
            <person name="Jiang X."/>
            <person name="Kearney S.M."/>
            <person name="Perrotta A.R."/>
            <person name="Berdy B."/>
            <person name="Zhao S."/>
            <person name="Lieberman T.D."/>
            <person name="Swanson P.K."/>
            <person name="Smith M."/>
            <person name="Roesemann S."/>
            <person name="Alexander J.E."/>
            <person name="Rich S.A."/>
            <person name="Livny J."/>
            <person name="Vlamakis H."/>
            <person name="Clish C."/>
            <person name="Bullock K."/>
            <person name="Deik A."/>
            <person name="Scott J."/>
            <person name="Pierce K.A."/>
            <person name="Xavier R.J."/>
            <person name="Alm E.J."/>
        </authorList>
    </citation>
    <scope>NUCLEOTIDE SEQUENCE [LARGE SCALE GENOMIC DNA]</scope>
    <source>
        <strain evidence="3 4">BIOML-A10</strain>
    </source>
</reference>